<dbReference type="GO" id="GO:0009244">
    <property type="term" value="P:lipopolysaccharide core region biosynthetic process"/>
    <property type="evidence" value="ECO:0007669"/>
    <property type="project" value="TreeGrafter"/>
</dbReference>
<name>A0A3D8LGT2_9BACT</name>
<evidence type="ECO:0000256" key="8">
    <source>
        <dbReference type="ARBA" id="ARBA00022741"/>
    </source>
</evidence>
<evidence type="ECO:0000256" key="9">
    <source>
        <dbReference type="ARBA" id="ARBA00022777"/>
    </source>
</evidence>
<evidence type="ECO:0000256" key="5">
    <source>
        <dbReference type="ARBA" id="ARBA00022516"/>
    </source>
</evidence>
<dbReference type="InterPro" id="IPR003758">
    <property type="entry name" value="LpxK"/>
</dbReference>
<keyword evidence="8 13" id="KW-0547">Nucleotide-binding</keyword>
<keyword evidence="5 13" id="KW-0444">Lipid biosynthesis</keyword>
<evidence type="ECO:0000256" key="12">
    <source>
        <dbReference type="ARBA" id="ARBA00029757"/>
    </source>
</evidence>
<keyword evidence="9 13" id="KW-0418">Kinase</keyword>
<evidence type="ECO:0000256" key="2">
    <source>
        <dbReference type="ARBA" id="ARBA00004870"/>
    </source>
</evidence>
<comment type="catalytic activity">
    <reaction evidence="13">
        <text>a lipid A disaccharide + ATP = a lipid IVA + ADP + H(+)</text>
        <dbReference type="Rhea" id="RHEA:67840"/>
        <dbReference type="ChEBI" id="CHEBI:15378"/>
        <dbReference type="ChEBI" id="CHEBI:30616"/>
        <dbReference type="ChEBI" id="CHEBI:176343"/>
        <dbReference type="ChEBI" id="CHEBI:176425"/>
        <dbReference type="ChEBI" id="CHEBI:456216"/>
        <dbReference type="EC" id="2.7.1.130"/>
    </reaction>
</comment>
<dbReference type="UniPathway" id="UPA00359">
    <property type="reaction ID" value="UER00482"/>
</dbReference>
<dbReference type="Pfam" id="PF02606">
    <property type="entry name" value="LpxK"/>
    <property type="match status" value="1"/>
</dbReference>
<comment type="caution">
    <text evidence="14">The sequence shown here is derived from an EMBL/GenBank/DDBJ whole genome shotgun (WGS) entry which is preliminary data.</text>
</comment>
<dbReference type="Proteomes" id="UP000256708">
    <property type="component" value="Unassembled WGS sequence"/>
</dbReference>
<dbReference type="GO" id="GO:0009029">
    <property type="term" value="F:lipid-A 4'-kinase activity"/>
    <property type="evidence" value="ECO:0007669"/>
    <property type="project" value="UniProtKB-UniRule"/>
</dbReference>
<dbReference type="AlphaFoldDB" id="A0A3D8LGT2"/>
<evidence type="ECO:0000256" key="3">
    <source>
        <dbReference type="ARBA" id="ARBA00012071"/>
    </source>
</evidence>
<keyword evidence="7 13" id="KW-0808">Transferase</keyword>
<reference evidence="15" key="1">
    <citation type="submission" date="2018-08" db="EMBL/GenBank/DDBJ databases">
        <authorList>
            <person name="Liu Z.-W."/>
            <person name="Du Z.-J."/>
        </authorList>
    </citation>
    <scope>NUCLEOTIDE SEQUENCE [LARGE SCALE GENOMIC DNA]</scope>
    <source>
        <strain evidence="15">H4X</strain>
    </source>
</reference>
<evidence type="ECO:0000256" key="11">
    <source>
        <dbReference type="ARBA" id="ARBA00023098"/>
    </source>
</evidence>
<sequence>MKYLKLLLWPFSLLYGGVTVARNILYDKGTLTSTRFDLPVIAVGNLTVGGTGKTPHVEYLLRLLQQYKVATLSRGYKRQSKGFLLADGQSTAAILGDEPYQYHRDFQGVAVAVSEDRVAGIQKLQQLVPELAAVVLDDAMQHRPVQPSLNILITDYNRPFYKDFVLPAGLLREPRQGAARADAVIMSKCPLQLDMQEQGNIRSEIEKYTAPDTPVFFSAFVYGAPVAIGLPVAPTQKVVLLTGIANAQPLKEYLASDGYKMVHHLEYPDHHQYSAQDLQKLKQLLQQPVFSGATILTTRKDAVKLAGPELESLTKKLPVFYIPIVVQLLGLQERFDQLVLQHVRQFQKPITQ</sequence>
<evidence type="ECO:0000256" key="10">
    <source>
        <dbReference type="ARBA" id="ARBA00022840"/>
    </source>
</evidence>
<evidence type="ECO:0000313" key="14">
    <source>
        <dbReference type="EMBL" id="RDV16588.1"/>
    </source>
</evidence>
<protein>
    <recommendedName>
        <fullName evidence="4 13">Tetraacyldisaccharide 4'-kinase</fullName>
        <ecNumber evidence="3 13">2.7.1.130</ecNumber>
    </recommendedName>
    <alternativeName>
        <fullName evidence="12 13">Lipid A 4'-kinase</fullName>
    </alternativeName>
</protein>
<comment type="pathway">
    <text evidence="2 13">Glycolipid biosynthesis; lipid IV(A) biosynthesis; lipid IV(A) from (3R)-3-hydroxytetradecanoyl-[acyl-carrier-protein] and UDP-N-acetyl-alpha-D-glucosamine: step 6/6.</text>
</comment>
<dbReference type="GO" id="GO:0005524">
    <property type="term" value="F:ATP binding"/>
    <property type="evidence" value="ECO:0007669"/>
    <property type="project" value="UniProtKB-UniRule"/>
</dbReference>
<evidence type="ECO:0000256" key="1">
    <source>
        <dbReference type="ARBA" id="ARBA00002274"/>
    </source>
</evidence>
<keyword evidence="6 13" id="KW-0441">Lipid A biosynthesis</keyword>
<comment type="similarity">
    <text evidence="13">Belongs to the LpxK family.</text>
</comment>
<dbReference type="SUPFAM" id="SSF52540">
    <property type="entry name" value="P-loop containing nucleoside triphosphate hydrolases"/>
    <property type="match status" value="1"/>
</dbReference>
<evidence type="ECO:0000313" key="15">
    <source>
        <dbReference type="Proteomes" id="UP000256708"/>
    </source>
</evidence>
<dbReference type="PANTHER" id="PTHR42724">
    <property type="entry name" value="TETRAACYLDISACCHARIDE 4'-KINASE"/>
    <property type="match status" value="1"/>
</dbReference>
<dbReference type="NCBIfam" id="TIGR00682">
    <property type="entry name" value="lpxK"/>
    <property type="match status" value="1"/>
</dbReference>
<evidence type="ECO:0000256" key="6">
    <source>
        <dbReference type="ARBA" id="ARBA00022556"/>
    </source>
</evidence>
<keyword evidence="11 13" id="KW-0443">Lipid metabolism</keyword>
<comment type="function">
    <text evidence="1 13">Transfers the gamma-phosphate of ATP to the 4'-position of a tetraacyldisaccharide 1-phosphate intermediate (termed DS-1-P) to form tetraacyldisaccharide 1,4'-bis-phosphate (lipid IVA).</text>
</comment>
<proteinExistence type="inferred from homology"/>
<accession>A0A3D8LGT2</accession>
<dbReference type="EC" id="2.7.1.130" evidence="3 13"/>
<dbReference type="OrthoDB" id="9766423at2"/>
<dbReference type="GO" id="GO:0009245">
    <property type="term" value="P:lipid A biosynthetic process"/>
    <property type="evidence" value="ECO:0007669"/>
    <property type="project" value="UniProtKB-UniRule"/>
</dbReference>
<evidence type="ECO:0000256" key="13">
    <source>
        <dbReference type="HAMAP-Rule" id="MF_00409"/>
    </source>
</evidence>
<dbReference type="PANTHER" id="PTHR42724:SF1">
    <property type="entry name" value="TETRAACYLDISACCHARIDE 4'-KINASE, MITOCHONDRIAL-RELATED"/>
    <property type="match status" value="1"/>
</dbReference>
<dbReference type="InterPro" id="IPR027417">
    <property type="entry name" value="P-loop_NTPase"/>
</dbReference>
<evidence type="ECO:0000256" key="4">
    <source>
        <dbReference type="ARBA" id="ARBA00016436"/>
    </source>
</evidence>
<evidence type="ECO:0000256" key="7">
    <source>
        <dbReference type="ARBA" id="ARBA00022679"/>
    </source>
</evidence>
<gene>
    <name evidence="13 14" type="primary">lpxK</name>
    <name evidence="14" type="ORF">DXT99_03870</name>
</gene>
<dbReference type="HAMAP" id="MF_00409">
    <property type="entry name" value="LpxK"/>
    <property type="match status" value="1"/>
</dbReference>
<keyword evidence="15" id="KW-1185">Reference proteome</keyword>
<organism evidence="14 15">
    <name type="scientific">Pontibacter diazotrophicus</name>
    <dbReference type="NCBI Taxonomy" id="1400979"/>
    <lineage>
        <taxon>Bacteria</taxon>
        <taxon>Pseudomonadati</taxon>
        <taxon>Bacteroidota</taxon>
        <taxon>Cytophagia</taxon>
        <taxon>Cytophagales</taxon>
        <taxon>Hymenobacteraceae</taxon>
        <taxon>Pontibacter</taxon>
    </lineage>
</organism>
<dbReference type="GO" id="GO:0005886">
    <property type="term" value="C:plasma membrane"/>
    <property type="evidence" value="ECO:0007669"/>
    <property type="project" value="TreeGrafter"/>
</dbReference>
<dbReference type="EMBL" id="QRGR01000004">
    <property type="protein sequence ID" value="RDV16588.1"/>
    <property type="molecule type" value="Genomic_DNA"/>
</dbReference>
<keyword evidence="10 13" id="KW-0067">ATP-binding</keyword>
<feature type="binding site" evidence="13">
    <location>
        <begin position="47"/>
        <end position="54"/>
    </location>
    <ligand>
        <name>ATP</name>
        <dbReference type="ChEBI" id="CHEBI:30616"/>
    </ligand>
</feature>